<feature type="transmembrane region" description="Helical" evidence="7">
    <location>
        <begin position="132"/>
        <end position="153"/>
    </location>
</feature>
<keyword evidence="10" id="KW-1185">Reference proteome</keyword>
<comment type="subcellular location">
    <subcellularLocation>
        <location evidence="1 7">Cell membrane</location>
        <topology evidence="1 7">Multi-pass membrane protein</topology>
    </subcellularLocation>
</comment>
<evidence type="ECO:0000256" key="6">
    <source>
        <dbReference type="ARBA" id="ARBA00023136"/>
    </source>
</evidence>
<dbReference type="STRING" id="100884.GCA_000269565_01525"/>
<evidence type="ECO:0000256" key="7">
    <source>
        <dbReference type="RuleBase" id="RU363032"/>
    </source>
</evidence>
<dbReference type="Pfam" id="PF00528">
    <property type="entry name" value="BPD_transp_1"/>
    <property type="match status" value="1"/>
</dbReference>
<protein>
    <submittedName>
        <fullName evidence="9">Binding-protein-dependent transport system inner membrane component</fullName>
    </submittedName>
</protein>
<dbReference type="GO" id="GO:0055085">
    <property type="term" value="P:transmembrane transport"/>
    <property type="evidence" value="ECO:0007669"/>
    <property type="project" value="InterPro"/>
</dbReference>
<name>E7G5Y7_9FIRM</name>
<feature type="domain" description="ABC transmembrane type-1" evidence="8">
    <location>
        <begin position="93"/>
        <end position="300"/>
    </location>
</feature>
<evidence type="ECO:0000256" key="1">
    <source>
        <dbReference type="ARBA" id="ARBA00004651"/>
    </source>
</evidence>
<gene>
    <name evidence="9" type="ORF">HMPREF9488_00175</name>
</gene>
<keyword evidence="6 7" id="KW-0472">Membrane</keyword>
<dbReference type="eggNOG" id="COG0601">
    <property type="taxonomic scope" value="Bacteria"/>
</dbReference>
<proteinExistence type="inferred from homology"/>
<keyword evidence="3" id="KW-1003">Cell membrane</keyword>
<evidence type="ECO:0000256" key="3">
    <source>
        <dbReference type="ARBA" id="ARBA00022475"/>
    </source>
</evidence>
<dbReference type="PANTHER" id="PTHR43163:SF6">
    <property type="entry name" value="DIPEPTIDE TRANSPORT SYSTEM PERMEASE PROTEIN DPPB-RELATED"/>
    <property type="match status" value="1"/>
</dbReference>
<feature type="transmembrane region" description="Helical" evidence="7">
    <location>
        <begin position="178"/>
        <end position="196"/>
    </location>
</feature>
<dbReference type="InterPro" id="IPR035906">
    <property type="entry name" value="MetI-like_sf"/>
</dbReference>
<dbReference type="RefSeq" id="WP_008787303.1">
    <property type="nucleotide sequence ID" value="NZ_AKCB01000001.1"/>
</dbReference>
<evidence type="ECO:0000256" key="5">
    <source>
        <dbReference type="ARBA" id="ARBA00022989"/>
    </source>
</evidence>
<keyword evidence="2 7" id="KW-0813">Transport</keyword>
<dbReference type="GO" id="GO:0005886">
    <property type="term" value="C:plasma membrane"/>
    <property type="evidence" value="ECO:0007669"/>
    <property type="project" value="UniProtKB-SubCell"/>
</dbReference>
<dbReference type="AlphaFoldDB" id="E7G5Y7"/>
<dbReference type="PANTHER" id="PTHR43163">
    <property type="entry name" value="DIPEPTIDE TRANSPORT SYSTEM PERMEASE PROTEIN DPPB-RELATED"/>
    <property type="match status" value="1"/>
</dbReference>
<evidence type="ECO:0000313" key="10">
    <source>
        <dbReference type="Proteomes" id="UP000003157"/>
    </source>
</evidence>
<sequence>MKKYILKRIVYAVITIFLLMLLTYFMMHALPGDPFVGEKAVSEATREALRIKYGLDKSVIEQFFMYVMNVFQGDLGTSLGSNRPVLTIVTEAFPYSFELGIRSLIFATVGGVGLGAFAAVKRGKKGDTIAMLIAVIGVSVPSFIVAALLQYFVSLKLQQAIGIQIFAISGWSDEFSKWLPSLALAFGSLATISRLMRTSMLDVLSSDYIKTAKAKGLSNKTIVWRHAIRNAIMPVITVLGPIAASVLTGAFVVEKVFAIPGMGKFFVDAITQADYPMIAGSTLFYGVFLIIATLIVDILYGVIDPRVNIADSKE</sequence>
<dbReference type="EMBL" id="ADKX01000001">
    <property type="protein sequence ID" value="EFW06638.1"/>
    <property type="molecule type" value="Genomic_DNA"/>
</dbReference>
<accession>E7G5Y7</accession>
<dbReference type="InterPro" id="IPR000515">
    <property type="entry name" value="MetI-like"/>
</dbReference>
<dbReference type="SUPFAM" id="SSF161098">
    <property type="entry name" value="MetI-like"/>
    <property type="match status" value="1"/>
</dbReference>
<dbReference type="Gene3D" id="1.10.3720.10">
    <property type="entry name" value="MetI-like"/>
    <property type="match status" value="1"/>
</dbReference>
<organism evidence="9 10">
    <name type="scientific">Coprobacillus cateniformis</name>
    <dbReference type="NCBI Taxonomy" id="100884"/>
    <lineage>
        <taxon>Bacteria</taxon>
        <taxon>Bacillati</taxon>
        <taxon>Bacillota</taxon>
        <taxon>Erysipelotrichia</taxon>
        <taxon>Erysipelotrichales</taxon>
        <taxon>Coprobacillaceae</taxon>
        <taxon>Coprobacillus</taxon>
    </lineage>
</organism>
<dbReference type="Proteomes" id="UP000003157">
    <property type="component" value="Unassembled WGS sequence"/>
</dbReference>
<feature type="transmembrane region" description="Helical" evidence="7">
    <location>
        <begin position="99"/>
        <end position="120"/>
    </location>
</feature>
<evidence type="ECO:0000256" key="4">
    <source>
        <dbReference type="ARBA" id="ARBA00022692"/>
    </source>
</evidence>
<dbReference type="HOGENOM" id="CLU_036879_1_2_9"/>
<dbReference type="PROSITE" id="PS50928">
    <property type="entry name" value="ABC_TM1"/>
    <property type="match status" value="1"/>
</dbReference>
<feature type="transmembrane region" description="Helical" evidence="7">
    <location>
        <begin position="9"/>
        <end position="27"/>
    </location>
</feature>
<dbReference type="OrthoDB" id="9806409at2"/>
<feature type="transmembrane region" description="Helical" evidence="7">
    <location>
        <begin position="283"/>
        <end position="303"/>
    </location>
</feature>
<keyword evidence="5 7" id="KW-1133">Transmembrane helix</keyword>
<evidence type="ECO:0000256" key="2">
    <source>
        <dbReference type="ARBA" id="ARBA00022448"/>
    </source>
</evidence>
<dbReference type="CDD" id="cd06261">
    <property type="entry name" value="TM_PBP2"/>
    <property type="match status" value="1"/>
</dbReference>
<keyword evidence="4 7" id="KW-0812">Transmembrane</keyword>
<evidence type="ECO:0000259" key="8">
    <source>
        <dbReference type="PROSITE" id="PS50928"/>
    </source>
</evidence>
<dbReference type="Pfam" id="PF19300">
    <property type="entry name" value="BPD_transp_1_N"/>
    <property type="match status" value="1"/>
</dbReference>
<dbReference type="GeneID" id="78229400"/>
<feature type="transmembrane region" description="Helical" evidence="7">
    <location>
        <begin position="231"/>
        <end position="253"/>
    </location>
</feature>
<evidence type="ECO:0000313" key="9">
    <source>
        <dbReference type="EMBL" id="EFW06638.1"/>
    </source>
</evidence>
<dbReference type="InterPro" id="IPR045621">
    <property type="entry name" value="BPD_transp_1_N"/>
</dbReference>
<reference evidence="9 10" key="1">
    <citation type="submission" date="2010-12" db="EMBL/GenBank/DDBJ databases">
        <title>The Genome Sequence of Coprobacillus sp. strain 29_1.</title>
        <authorList>
            <consortium name="The Broad Institute Genome Sequencing Platform"/>
            <person name="Earl A."/>
            <person name="Ward D."/>
            <person name="Feldgarden M."/>
            <person name="Gevers D."/>
            <person name="Daigneault M."/>
            <person name="Sibley C.D."/>
            <person name="White A."/>
            <person name="Strauss J."/>
            <person name="Allen-Vercoe E."/>
            <person name="Young S.K."/>
            <person name="Zeng Q."/>
            <person name="Gargeya S."/>
            <person name="Fitzgerald M."/>
            <person name="Haas B."/>
            <person name="Abouelleil A."/>
            <person name="Alvarado L."/>
            <person name="Arachchi H.M."/>
            <person name="Berlin A."/>
            <person name="Brown A."/>
            <person name="Chapman S.B."/>
            <person name="Chen Z."/>
            <person name="Dunbar C."/>
            <person name="Freedman E."/>
            <person name="Gearin G."/>
            <person name="Gellesch M."/>
            <person name="Goldberg J."/>
            <person name="Griggs A."/>
            <person name="Gujja S."/>
            <person name="Heilman E."/>
            <person name="Heiman D."/>
            <person name="Howarth C."/>
            <person name="Larson L."/>
            <person name="Lui A."/>
            <person name="MacDonald P.J.P."/>
            <person name="Mehta T."/>
            <person name="Montmayeur A."/>
            <person name="Murphy C."/>
            <person name="Neiman D."/>
            <person name="Pearson M."/>
            <person name="Priest M."/>
            <person name="Roberts A."/>
            <person name="Saif S."/>
            <person name="Shea T."/>
            <person name="Shenoy N."/>
            <person name="Sisk P."/>
            <person name="Stolte C."/>
            <person name="Sykes S."/>
            <person name="White J."/>
            <person name="Yandava C."/>
            <person name="Nusbaum C."/>
            <person name="Birren B."/>
        </authorList>
    </citation>
    <scope>NUCLEOTIDE SEQUENCE [LARGE SCALE GENOMIC DNA]</scope>
    <source>
        <strain evidence="9 10">29_1</strain>
    </source>
</reference>
<comment type="similarity">
    <text evidence="7">Belongs to the binding-protein-dependent transport system permease family.</text>
</comment>
<comment type="caution">
    <text evidence="9">The sequence shown here is derived from an EMBL/GenBank/DDBJ whole genome shotgun (WGS) entry which is preliminary data.</text>
</comment>